<sequence>MSTTRTYSDAELAQRRDFDRSRPLERDSSADLIGSDRVEGTSVYATDGEKIGHIKKVMLGKRSGRVEYAVMSFGGFLGIGEEQHPLPWEALDYDESVGGYVVNIDKERLRDAPRFAESDQPSYDQEFGQRIYAYYGLLY</sequence>
<organism evidence="3 4">
    <name type="scientific">Aurantiacibacter xanthus</name>
    <dbReference type="NCBI Taxonomy" id="1784712"/>
    <lineage>
        <taxon>Bacteria</taxon>
        <taxon>Pseudomonadati</taxon>
        <taxon>Pseudomonadota</taxon>
        <taxon>Alphaproteobacteria</taxon>
        <taxon>Sphingomonadales</taxon>
        <taxon>Erythrobacteraceae</taxon>
        <taxon>Aurantiacibacter</taxon>
    </lineage>
</organism>
<dbReference type="Proteomes" id="UP000265366">
    <property type="component" value="Unassembled WGS sequence"/>
</dbReference>
<dbReference type="AlphaFoldDB" id="A0A3A1P204"/>
<dbReference type="PANTHER" id="PTHR36505:SF1">
    <property type="entry name" value="BLR1072 PROTEIN"/>
    <property type="match status" value="1"/>
</dbReference>
<name>A0A3A1P204_9SPHN</name>
<feature type="compositionally biased region" description="Basic and acidic residues" evidence="1">
    <location>
        <begin position="12"/>
        <end position="32"/>
    </location>
</feature>
<keyword evidence="4" id="KW-1185">Reference proteome</keyword>
<dbReference type="EMBL" id="QXFM01000133">
    <property type="protein sequence ID" value="RIV81787.1"/>
    <property type="molecule type" value="Genomic_DNA"/>
</dbReference>
<dbReference type="PANTHER" id="PTHR36505">
    <property type="entry name" value="BLR1072 PROTEIN"/>
    <property type="match status" value="1"/>
</dbReference>
<comment type="caution">
    <text evidence="3">The sequence shown here is derived from an EMBL/GenBank/DDBJ whole genome shotgun (WGS) entry which is preliminary data.</text>
</comment>
<evidence type="ECO:0000313" key="3">
    <source>
        <dbReference type="EMBL" id="RIV81787.1"/>
    </source>
</evidence>
<dbReference type="Gene3D" id="2.30.30.240">
    <property type="entry name" value="PRC-barrel domain"/>
    <property type="match status" value="1"/>
</dbReference>
<evidence type="ECO:0000313" key="4">
    <source>
        <dbReference type="Proteomes" id="UP000265366"/>
    </source>
</evidence>
<dbReference type="SUPFAM" id="SSF50346">
    <property type="entry name" value="PRC-barrel domain"/>
    <property type="match status" value="1"/>
</dbReference>
<feature type="region of interest" description="Disordered" evidence="1">
    <location>
        <begin position="1"/>
        <end position="32"/>
    </location>
</feature>
<reference evidence="3 4" key="1">
    <citation type="submission" date="2018-08" db="EMBL/GenBank/DDBJ databases">
        <title>Erythrobacter zhengii sp.nov., a bacterium isolated from deep-sea sediment.</title>
        <authorList>
            <person name="Fang C."/>
            <person name="Wu Y.-H."/>
            <person name="Sun C."/>
            <person name="Wang H."/>
            <person name="Cheng H."/>
            <person name="Meng F.-X."/>
            <person name="Wang C.-S."/>
            <person name="Xu X.-W."/>
        </authorList>
    </citation>
    <scope>NUCLEOTIDE SEQUENCE [LARGE SCALE GENOMIC DNA]</scope>
    <source>
        <strain evidence="3 4">CCTCC AB 2015396</strain>
    </source>
</reference>
<evidence type="ECO:0000256" key="1">
    <source>
        <dbReference type="SAM" id="MobiDB-lite"/>
    </source>
</evidence>
<accession>A0A3A1P204</accession>
<dbReference type="InterPro" id="IPR027275">
    <property type="entry name" value="PRC-brl_dom"/>
</dbReference>
<dbReference type="OrthoDB" id="7274881at2"/>
<dbReference type="Pfam" id="PF05239">
    <property type="entry name" value="PRC"/>
    <property type="match status" value="1"/>
</dbReference>
<gene>
    <name evidence="3" type="ORF">D2V17_16655</name>
</gene>
<protein>
    <submittedName>
        <fullName evidence="3">PRC-barrel domain containing protein</fullName>
    </submittedName>
</protein>
<proteinExistence type="predicted"/>
<evidence type="ECO:0000259" key="2">
    <source>
        <dbReference type="Pfam" id="PF05239"/>
    </source>
</evidence>
<dbReference type="InterPro" id="IPR011033">
    <property type="entry name" value="PRC_barrel-like_sf"/>
</dbReference>
<feature type="domain" description="PRC-barrel" evidence="2">
    <location>
        <begin position="34"/>
        <end position="108"/>
    </location>
</feature>